<dbReference type="Gene3D" id="3.30.70.270">
    <property type="match status" value="1"/>
</dbReference>
<dbReference type="InterPro" id="IPR038242">
    <property type="entry name" value="Cmr2_N"/>
</dbReference>
<sequence length="523" mass="58909">MTQDKKYFHFTLGAVQEFVAQAQRTRDFWAGSFILSWLAAVAMRSVQKQGGTIIFPKPDDNYLNCLEGQGKNQPPAQGRVPNRFKAAVNHNFKPEAIVDSVQMAWRELAEVVWNADLQAFCQNDSIHRQIWDRQIGGFFEITWALTEASNILDRRKNWRTHFAPKEPGVKCMSMAGWQELSGIRSPNKTELENFWRAIGEKDFLCAIAFVKRRFAVHFENLGKEKKIKMPGGWVLKGWKLNAGVPSLSSLAPESAPFYAILLMDGDSLGKHLTDTKAATKISDALENFTRRVPELVSRHNGFLVYAGGDDVLAILPLEDALSCAKTLRDAYEKAFEGTGIHSTLSGAVEFAHIKMPLTKILRDAHSLLDNVAKDGCGRDAIAVRVWKPGGKAAEWAMPWKQALDDDGRLVIEKVAEAFRNEKKKDFSRKFFYRIRERFDLLNPPKEGKAILDQAQACHLLAADYMASGVDKKRKLRFAKAKKVIDALLIQCRRVIREVDDKGLERLDADAALFVRFLATKGVD</sequence>
<keyword evidence="5" id="KW-1185">Reference proteome</keyword>
<reference evidence="4 5" key="1">
    <citation type="journal article" date="2016" name="Front. Microbiol.">
        <title>Single-Cell (Meta-)Genomics of a Dimorphic Candidatus Thiomargarita nelsonii Reveals Genomic Plasticity.</title>
        <authorList>
            <person name="Flood B.E."/>
            <person name="Fliss P."/>
            <person name="Jones D.S."/>
            <person name="Dick G.J."/>
            <person name="Jain S."/>
            <person name="Kaster A.K."/>
            <person name="Winkel M."/>
            <person name="Mussmann M."/>
            <person name="Bailey J."/>
        </authorList>
    </citation>
    <scope>NUCLEOTIDE SEQUENCE [LARGE SCALE GENOMIC DNA]</scope>
    <source>
        <strain evidence="4">Hydrate Ridge</strain>
    </source>
</reference>
<dbReference type="NCBIfam" id="TIGR02577">
    <property type="entry name" value="cas_TM1794_Cmr2"/>
    <property type="match status" value="1"/>
</dbReference>
<dbReference type="InterPro" id="IPR043128">
    <property type="entry name" value="Rev_trsase/Diguanyl_cyclase"/>
</dbReference>
<gene>
    <name evidence="4" type="ORF">PN36_11705</name>
</gene>
<dbReference type="InterPro" id="IPR013407">
    <property type="entry name" value="CRISPR-assoc_prot_Cmr2"/>
</dbReference>
<evidence type="ECO:0000313" key="5">
    <source>
        <dbReference type="Proteomes" id="UP000030428"/>
    </source>
</evidence>
<comment type="caution">
    <text evidence="4">The sequence shown here is derived from an EMBL/GenBank/DDBJ whole genome shotgun (WGS) entry which is preliminary data.</text>
</comment>
<evidence type="ECO:0000256" key="2">
    <source>
        <dbReference type="ARBA" id="ARBA00023118"/>
    </source>
</evidence>
<evidence type="ECO:0000259" key="3">
    <source>
        <dbReference type="PROSITE" id="PS50887"/>
    </source>
</evidence>
<dbReference type="Pfam" id="PF12469">
    <property type="entry name" value="Cmr2_N"/>
    <property type="match status" value="1"/>
</dbReference>
<protein>
    <recommendedName>
        <fullName evidence="3">GGDEF domain-containing protein</fullName>
    </recommendedName>
</protein>
<dbReference type="GO" id="GO:0000166">
    <property type="term" value="F:nucleotide binding"/>
    <property type="evidence" value="ECO:0007669"/>
    <property type="project" value="UniProtKB-KW"/>
</dbReference>
<accession>A0A4E0QPX3</accession>
<feature type="domain" description="GGDEF" evidence="3">
    <location>
        <begin position="256"/>
        <end position="386"/>
    </location>
</feature>
<dbReference type="Gene3D" id="3.30.70.2220">
    <property type="entry name" value="CRISPR-Cas system, Cmr2 subunit, D1 domain, cysteine cluster"/>
    <property type="match status" value="1"/>
</dbReference>
<evidence type="ECO:0000313" key="4">
    <source>
        <dbReference type="EMBL" id="TGO03159.1"/>
    </source>
</evidence>
<dbReference type="PROSITE" id="PS50887">
    <property type="entry name" value="GGDEF"/>
    <property type="match status" value="1"/>
</dbReference>
<dbReference type="Pfam" id="PF22335">
    <property type="entry name" value="Cas10-Cmr2_palm2"/>
    <property type="match status" value="1"/>
</dbReference>
<dbReference type="InterPro" id="IPR054767">
    <property type="entry name" value="Cas10-Cmr2_palm2"/>
</dbReference>
<dbReference type="EMBL" id="JSZA02000036">
    <property type="protein sequence ID" value="TGO03159.1"/>
    <property type="molecule type" value="Genomic_DNA"/>
</dbReference>
<dbReference type="Proteomes" id="UP000030428">
    <property type="component" value="Unassembled WGS sequence"/>
</dbReference>
<dbReference type="InterPro" id="IPR024615">
    <property type="entry name" value="CRISPR-assoc_Cmr2_N"/>
</dbReference>
<name>A0A4E0QPX3_9GAMM</name>
<keyword evidence="1" id="KW-0547">Nucleotide-binding</keyword>
<dbReference type="InterPro" id="IPR000160">
    <property type="entry name" value="GGDEF_dom"/>
</dbReference>
<proteinExistence type="predicted"/>
<evidence type="ECO:0000256" key="1">
    <source>
        <dbReference type="ARBA" id="ARBA00022741"/>
    </source>
</evidence>
<organism evidence="4 5">
    <name type="scientific">Candidatus Thiomargarita nelsonii</name>
    <dbReference type="NCBI Taxonomy" id="1003181"/>
    <lineage>
        <taxon>Bacteria</taxon>
        <taxon>Pseudomonadati</taxon>
        <taxon>Pseudomonadota</taxon>
        <taxon>Gammaproteobacteria</taxon>
        <taxon>Thiotrichales</taxon>
        <taxon>Thiotrichaceae</taxon>
        <taxon>Thiomargarita</taxon>
    </lineage>
</organism>
<dbReference type="GO" id="GO:0051607">
    <property type="term" value="P:defense response to virus"/>
    <property type="evidence" value="ECO:0007669"/>
    <property type="project" value="UniProtKB-KW"/>
</dbReference>
<dbReference type="AlphaFoldDB" id="A0A4E0QPX3"/>
<keyword evidence="2" id="KW-0051">Antiviral defense</keyword>